<dbReference type="PANTHER" id="PTHR12526">
    <property type="entry name" value="GLYCOSYLTRANSFERASE"/>
    <property type="match status" value="1"/>
</dbReference>
<accession>A0ABS6CXH9</accession>
<protein>
    <recommendedName>
        <fullName evidence="1">D-inositol 3-phosphate glycosyltransferase</fullName>
    </recommendedName>
</protein>
<dbReference type="PANTHER" id="PTHR12526:SF636">
    <property type="entry name" value="BLL3647 PROTEIN"/>
    <property type="match status" value="1"/>
</dbReference>
<gene>
    <name evidence="4" type="ORF">KN815_48815</name>
</gene>
<reference evidence="4 5" key="1">
    <citation type="submission" date="2021-06" db="EMBL/GenBank/DDBJ databases">
        <authorList>
            <person name="Pan X."/>
        </authorList>
    </citation>
    <scope>NUCLEOTIDE SEQUENCE [LARGE SCALE GENOMIC DNA]</scope>
    <source>
        <strain evidence="4 5">4503</strain>
    </source>
</reference>
<dbReference type="Pfam" id="PF11997">
    <property type="entry name" value="DUF3492"/>
    <property type="match status" value="1"/>
</dbReference>
<dbReference type="InterPro" id="IPR022622">
    <property type="entry name" value="DUF3492"/>
</dbReference>
<proteinExistence type="predicted"/>
<organism evidence="4 5">
    <name type="scientific">Streptomyces niphimycinicus</name>
    <dbReference type="NCBI Taxonomy" id="2842201"/>
    <lineage>
        <taxon>Bacteria</taxon>
        <taxon>Bacillati</taxon>
        <taxon>Actinomycetota</taxon>
        <taxon>Actinomycetes</taxon>
        <taxon>Kitasatosporales</taxon>
        <taxon>Streptomycetaceae</taxon>
        <taxon>Streptomyces</taxon>
    </lineage>
</organism>
<evidence type="ECO:0000313" key="4">
    <source>
        <dbReference type="EMBL" id="MBU3871673.1"/>
    </source>
</evidence>
<dbReference type="Proteomes" id="UP000720508">
    <property type="component" value="Unassembled WGS sequence"/>
</dbReference>
<dbReference type="Pfam" id="PF13692">
    <property type="entry name" value="Glyco_trans_1_4"/>
    <property type="match status" value="1"/>
</dbReference>
<evidence type="ECO:0000256" key="1">
    <source>
        <dbReference type="ARBA" id="ARBA00021292"/>
    </source>
</evidence>
<evidence type="ECO:0000256" key="2">
    <source>
        <dbReference type="SAM" id="MobiDB-lite"/>
    </source>
</evidence>
<keyword evidence="4" id="KW-0808">Transferase</keyword>
<keyword evidence="5" id="KW-1185">Reference proteome</keyword>
<feature type="compositionally biased region" description="Low complexity" evidence="2">
    <location>
        <begin position="507"/>
        <end position="516"/>
    </location>
</feature>
<name>A0ABS6CXH9_9ACTN</name>
<evidence type="ECO:0000313" key="5">
    <source>
        <dbReference type="Proteomes" id="UP000720508"/>
    </source>
</evidence>
<comment type="caution">
    <text evidence="4">The sequence shown here is derived from an EMBL/GenBank/DDBJ whole genome shotgun (WGS) entry which is preliminary data.</text>
</comment>
<dbReference type="EMBL" id="JAHLEM010001199">
    <property type="protein sequence ID" value="MBU3871673.1"/>
    <property type="molecule type" value="Genomic_DNA"/>
</dbReference>
<dbReference type="GO" id="GO:0016757">
    <property type="term" value="F:glycosyltransferase activity"/>
    <property type="evidence" value="ECO:0007669"/>
    <property type="project" value="UniProtKB-KW"/>
</dbReference>
<evidence type="ECO:0000259" key="3">
    <source>
        <dbReference type="Pfam" id="PF11997"/>
    </source>
</evidence>
<feature type="region of interest" description="Disordered" evidence="2">
    <location>
        <begin position="480"/>
        <end position="536"/>
    </location>
</feature>
<keyword evidence="4" id="KW-0328">Glycosyltransferase</keyword>
<feature type="domain" description="DUF3492" evidence="3">
    <location>
        <begin position="126"/>
        <end position="227"/>
    </location>
</feature>
<feature type="non-terminal residue" evidence="4">
    <location>
        <position position="1"/>
    </location>
</feature>
<sequence>GRGGRRQRRRFAEHFGELAAAISAPYGSGAPHGSGVPGRSTAEADRFANGLHGLADLAGEYGGLSAALRSEDAVGTLERACRTFGAPHGAHQVRVADLLTVTEALERALRPLSLDWYGEGAGGDPGLSGVDLCHAATGGAAVLPGLLAKRRFGTPLLLTEYGVRLRECYLAGAADAADGRPLPGPVRTLLATFHGRLAAEAYARADLITPGNTHTRRWQERCGADRERLRTVYPGMDAARFAEVGEQGAAPSGGDDRTLVWVGRIEPPKDVIALLHAFAEVRRWQPDARLRIIETRRGEDPGTDGYPAHCRALAEHLFPDEAADAHSAGDNPVSFERLGDPEVPTLADAYGAGGVVVLSSVVEGFPVGLVEAMFCGRATVSTDVGAVCEVIGGTGLVVPPRNPRALADACLAMLGDPERRARLGAAARARALELFTVEQNVAAFRGIYLELMSHCPVPREEVGEGGGPLPFARPAEAHVPGRWTAGRDGDGFGHWLPGPLASRSAPEHTPTWAAPTPTAPPREPLGVGPRPSEEGA</sequence>
<dbReference type="RefSeq" id="WP_216348164.1">
    <property type="nucleotide sequence ID" value="NZ_JAHLEM010001199.1"/>
</dbReference>